<evidence type="ECO:0000313" key="2">
    <source>
        <dbReference type="Proteomes" id="UP000887159"/>
    </source>
</evidence>
<proteinExistence type="predicted"/>
<dbReference type="AlphaFoldDB" id="A0A8X6V9U8"/>
<sequence>MSGDQVNAIKTPAACMKTVSEDRVQLCGHNKNISFLNEDGVSRQGKVMRQHPKQIWFPRKGMRMWCFGGGVKNKEEQIIGNSKSLTNIVKVLLLHSKPFGIIAWIAVQRKYRTSERRIYMYGEINALTERDVYIRRWNLRDCGRIVALASFN</sequence>
<accession>A0A8X6V9U8</accession>
<comment type="caution">
    <text evidence="1">The sequence shown here is derived from an EMBL/GenBank/DDBJ whole genome shotgun (WGS) entry which is preliminary data.</text>
</comment>
<protein>
    <submittedName>
        <fullName evidence="1">Uncharacterized protein</fullName>
    </submittedName>
</protein>
<keyword evidence="2" id="KW-1185">Reference proteome</keyword>
<name>A0A8X6V9U8_TRICX</name>
<organism evidence="1 2">
    <name type="scientific">Trichonephila clavipes</name>
    <name type="common">Golden silk orbweaver</name>
    <name type="synonym">Nephila clavipes</name>
    <dbReference type="NCBI Taxonomy" id="2585209"/>
    <lineage>
        <taxon>Eukaryota</taxon>
        <taxon>Metazoa</taxon>
        <taxon>Ecdysozoa</taxon>
        <taxon>Arthropoda</taxon>
        <taxon>Chelicerata</taxon>
        <taxon>Arachnida</taxon>
        <taxon>Araneae</taxon>
        <taxon>Araneomorphae</taxon>
        <taxon>Entelegynae</taxon>
        <taxon>Araneoidea</taxon>
        <taxon>Nephilidae</taxon>
        <taxon>Trichonephila</taxon>
    </lineage>
</organism>
<dbReference type="Proteomes" id="UP000887159">
    <property type="component" value="Unassembled WGS sequence"/>
</dbReference>
<dbReference type="EMBL" id="BMAU01021201">
    <property type="protein sequence ID" value="GFX98324.1"/>
    <property type="molecule type" value="Genomic_DNA"/>
</dbReference>
<evidence type="ECO:0000313" key="1">
    <source>
        <dbReference type="EMBL" id="GFX98324.1"/>
    </source>
</evidence>
<gene>
    <name evidence="1" type="ORF">TNCV_4909671</name>
</gene>
<reference evidence="1" key="1">
    <citation type="submission" date="2020-08" db="EMBL/GenBank/DDBJ databases">
        <title>Multicomponent nature underlies the extraordinary mechanical properties of spider dragline silk.</title>
        <authorList>
            <person name="Kono N."/>
            <person name="Nakamura H."/>
            <person name="Mori M."/>
            <person name="Yoshida Y."/>
            <person name="Ohtoshi R."/>
            <person name="Malay A.D."/>
            <person name="Moran D.A.P."/>
            <person name="Tomita M."/>
            <person name="Numata K."/>
            <person name="Arakawa K."/>
        </authorList>
    </citation>
    <scope>NUCLEOTIDE SEQUENCE</scope>
</reference>